<protein>
    <submittedName>
        <fullName evidence="2">Uncharacterized protein</fullName>
    </submittedName>
</protein>
<organism evidence="2 3">
    <name type="scientific">Mycena indigotica</name>
    <dbReference type="NCBI Taxonomy" id="2126181"/>
    <lineage>
        <taxon>Eukaryota</taxon>
        <taxon>Fungi</taxon>
        <taxon>Dikarya</taxon>
        <taxon>Basidiomycota</taxon>
        <taxon>Agaricomycotina</taxon>
        <taxon>Agaricomycetes</taxon>
        <taxon>Agaricomycetidae</taxon>
        <taxon>Agaricales</taxon>
        <taxon>Marasmiineae</taxon>
        <taxon>Mycenaceae</taxon>
        <taxon>Mycena</taxon>
    </lineage>
</organism>
<dbReference type="OrthoDB" id="3033142at2759"/>
<dbReference type="EMBL" id="JACAZF010000013">
    <property type="protein sequence ID" value="KAF7291158.1"/>
    <property type="molecule type" value="Genomic_DNA"/>
</dbReference>
<feature type="region of interest" description="Disordered" evidence="1">
    <location>
        <begin position="550"/>
        <end position="590"/>
    </location>
</feature>
<sequence>MPLANRARRSDGEVYDQRIADAQENDPVRHHALTRLLTGTVHFRALTPSAEYIHDRLYKLWKLFLEKRPLGAEHWPVVIKEGVVIPTHDLLKDFVRFLAIVVQGRIATFAKKKTIQSYLWTFFALWRRRTFDCLPKNLRNKTFDYLNSTNFKQTITLTTASRTKEYADIIDVAILIKEIFKDKTCFRTHHGRIMAIYAILLAALSSERPGAIIESSNYRGSNEALVWGDHQFWVIHNPDDTSRPLIALITTIRLLKGLRTDDSATKQFFILQEPSSHRLVDGLLYALVLAFNDDIFQDVKTIEEIFHPKYPTTGSHMLRIKADKQNLPVIRKETMVNGMWSVANELAMPYSMIANRMRMLSLKAGFRHWITFYCFRRGTANRLAGEIPADERKLLMGHSSNSNQFYTSYMSRRSTIDLGAILAQNTNGPDPEHQTVIKALGGMSHDLDPNAPLTLNAAEVAEMLAEPELVELREKRKEVSERIAMEKAKLEEIPEDDDETHQAQCDVIETLEEEELSYFQSHKAKISTEERFRFEEKRKKYFDEASMRQLTGQQGGPKRTPMANISVNSPRRVAPQQSTSAQKENAPRAHPAVTIDNRSIHFVSCAKALIGLPARPSALCYPGEGPTQEGKCPVCDVELSPQTHTFSANNMATHIHKCVLDDARIKATAELEKEYSPQLCWWKTCKVKGVFETRASFAAHIRHHTETAKNAGWSGSKAVCRWVDEEQQEVCGDIECDEEHMGRAHQINVWPQVRVEYDALSSDTFIDIDGDGDTWRERCNEQYMELYEPFAVRTEDEVEFDTKGVTFSEGCVLFENGEGFGGERPEYHGHIERLVALAAPFAFMKTTLTLWIACANISLTTLSNCISTITKRK</sequence>
<reference evidence="2" key="1">
    <citation type="submission" date="2020-05" db="EMBL/GenBank/DDBJ databases">
        <title>Mycena genomes resolve the evolution of fungal bioluminescence.</title>
        <authorList>
            <person name="Tsai I.J."/>
        </authorList>
    </citation>
    <scope>NUCLEOTIDE SEQUENCE</scope>
    <source>
        <strain evidence="2">171206Taipei</strain>
    </source>
</reference>
<comment type="caution">
    <text evidence="2">The sequence shown here is derived from an EMBL/GenBank/DDBJ whole genome shotgun (WGS) entry which is preliminary data.</text>
</comment>
<evidence type="ECO:0000313" key="3">
    <source>
        <dbReference type="Proteomes" id="UP000636479"/>
    </source>
</evidence>
<feature type="compositionally biased region" description="Polar residues" evidence="1">
    <location>
        <begin position="563"/>
        <end position="583"/>
    </location>
</feature>
<accession>A0A8H6S2K3</accession>
<dbReference type="InterPro" id="IPR021842">
    <property type="entry name" value="DUF3435"/>
</dbReference>
<evidence type="ECO:0000313" key="2">
    <source>
        <dbReference type="EMBL" id="KAF7291158.1"/>
    </source>
</evidence>
<evidence type="ECO:0000256" key="1">
    <source>
        <dbReference type="SAM" id="MobiDB-lite"/>
    </source>
</evidence>
<keyword evidence="3" id="KW-1185">Reference proteome</keyword>
<dbReference type="GeneID" id="59351590"/>
<name>A0A8H6S2K3_9AGAR</name>
<dbReference type="Pfam" id="PF11917">
    <property type="entry name" value="DUF3435"/>
    <property type="match status" value="1"/>
</dbReference>
<dbReference type="PANTHER" id="PTHR37535">
    <property type="entry name" value="FLUG DOMAIN PROTEIN"/>
    <property type="match status" value="1"/>
</dbReference>
<dbReference type="Proteomes" id="UP000636479">
    <property type="component" value="Unassembled WGS sequence"/>
</dbReference>
<dbReference type="AlphaFoldDB" id="A0A8H6S2K3"/>
<gene>
    <name evidence="2" type="ORF">MIND_01259000</name>
</gene>
<dbReference type="PANTHER" id="PTHR37535:SF3">
    <property type="entry name" value="FLUG DOMAIN-CONTAINING PROTEIN"/>
    <property type="match status" value="1"/>
</dbReference>
<proteinExistence type="predicted"/>
<dbReference type="RefSeq" id="XP_037214280.1">
    <property type="nucleotide sequence ID" value="XM_037369074.1"/>
</dbReference>